<dbReference type="EMBL" id="UINC01036986">
    <property type="protein sequence ID" value="SVB31786.1"/>
    <property type="molecule type" value="Genomic_DNA"/>
</dbReference>
<name>A0A382CZW8_9ZZZZ</name>
<sequence length="167" mass="19459">MAIKNRYELVKQIEAYGLKSRLAEIAKKDELRRPFRHLPKQFSKGILIGKIAIVPKKSTGTRYIYVIADMVRAQILYDDIHLKQTAILVAHNIADNKGVPDHVLRLDEQFASHLFSITNSKRMFKMAKKERNEGMMEIQTQKFEDANRLADEYKQEIMNIFTSTFSR</sequence>
<reference evidence="1" key="1">
    <citation type="submission" date="2018-05" db="EMBL/GenBank/DDBJ databases">
        <authorList>
            <person name="Lanie J.A."/>
            <person name="Ng W.-L."/>
            <person name="Kazmierczak K.M."/>
            <person name="Andrzejewski T.M."/>
            <person name="Davidsen T.M."/>
            <person name="Wayne K.J."/>
            <person name="Tettelin H."/>
            <person name="Glass J.I."/>
            <person name="Rusch D."/>
            <person name="Podicherti R."/>
            <person name="Tsui H.-C.T."/>
            <person name="Winkler M.E."/>
        </authorList>
    </citation>
    <scope>NUCLEOTIDE SEQUENCE</scope>
</reference>
<protein>
    <submittedName>
        <fullName evidence="1">Uncharacterized protein</fullName>
    </submittedName>
</protein>
<accession>A0A382CZW8</accession>
<dbReference type="AlphaFoldDB" id="A0A382CZW8"/>
<gene>
    <name evidence="1" type="ORF">METZ01_LOCUS184640</name>
</gene>
<proteinExistence type="predicted"/>
<evidence type="ECO:0000313" key="1">
    <source>
        <dbReference type="EMBL" id="SVB31786.1"/>
    </source>
</evidence>
<organism evidence="1">
    <name type="scientific">marine metagenome</name>
    <dbReference type="NCBI Taxonomy" id="408172"/>
    <lineage>
        <taxon>unclassified sequences</taxon>
        <taxon>metagenomes</taxon>
        <taxon>ecological metagenomes</taxon>
    </lineage>
</organism>